<dbReference type="STRING" id="1121390.SAMN02746041_00997"/>
<dbReference type="Gene3D" id="1.20.850.10">
    <property type="entry name" value="Hydroxylamine Oxidoreductase, Chain A, domain 2"/>
    <property type="match status" value="1"/>
</dbReference>
<keyword evidence="1 2" id="KW-0732">Signal</keyword>
<protein>
    <submittedName>
        <fullName evidence="3">Seven times multi-haem cytochrome CxxCH</fullName>
    </submittedName>
</protein>
<sequence>MAGVVWIFLFFALSLPAWAAPHSEATQECLACHVEATPGIVSDWQRSRHAEVTPADALQMAPLYRKVSSPKIPQSLQATSVGCAECHTLNPQTHKDTVEHNGYDVHVVVTPRDCRTCHVQEVDQYGQNLMAHAHGILMKNPLYGNLVEAVNGIQVLGSQGLRMAEVPAHTNDDSCLSCHGTRVEVQGTVSRETDLGEMDFAVLTGWPNVGVGRLNPDGSKGSCSSCHARHAFSMEVARKPNTCSQCHKGPDVPAYKVYQVSKHGNIYASQKAKWNFSSVPWVVGKDFNAPTCAACHASLLVDEGGNVLAQRTHRMNDRLPWRIFGLIYSHPHPKEPDTFSIRNGQGLALPTNLDGSPVRSAVIDAQEQTKRRETLHGVCLGCHSVSWVQGHWARFEKTLEESNRMTRTATELMQKAWERGLARGPQAKQNPFDEPFEKLWVEQWLFFANSVRFSSAMLGSDYSVFDNGRWYQSKGLRDMMRRLEMGRPGAVNAKTR</sequence>
<name>A0A1W1XA35_9BACT</name>
<dbReference type="Gene3D" id="1.10.780.10">
    <property type="entry name" value="Hydroxylamine Oxidoreductase, Chain A, domain 1"/>
    <property type="match status" value="1"/>
</dbReference>
<evidence type="ECO:0000313" key="3">
    <source>
        <dbReference type="EMBL" id="SMC20723.1"/>
    </source>
</evidence>
<dbReference type="SUPFAM" id="SSF48695">
    <property type="entry name" value="Multiheme cytochromes"/>
    <property type="match status" value="1"/>
</dbReference>
<dbReference type="EMBL" id="FWXF01000004">
    <property type="protein sequence ID" value="SMC20723.1"/>
    <property type="molecule type" value="Genomic_DNA"/>
</dbReference>
<gene>
    <name evidence="3" type="ORF">SAMN02746041_00997</name>
</gene>
<dbReference type="InterPro" id="IPR051829">
    <property type="entry name" value="Multiheme_Cytochr_ET"/>
</dbReference>
<organism evidence="3 4">
    <name type="scientific">Desulfacinum hydrothermale DSM 13146</name>
    <dbReference type="NCBI Taxonomy" id="1121390"/>
    <lineage>
        <taxon>Bacteria</taxon>
        <taxon>Pseudomonadati</taxon>
        <taxon>Thermodesulfobacteriota</taxon>
        <taxon>Syntrophobacteria</taxon>
        <taxon>Syntrophobacterales</taxon>
        <taxon>Syntrophobacteraceae</taxon>
        <taxon>Desulfacinum</taxon>
    </lineage>
</organism>
<dbReference type="Proteomes" id="UP000192783">
    <property type="component" value="Unassembled WGS sequence"/>
</dbReference>
<evidence type="ECO:0000256" key="2">
    <source>
        <dbReference type="SAM" id="SignalP"/>
    </source>
</evidence>
<dbReference type="PANTHER" id="PTHR35038">
    <property type="entry name" value="DISSIMILATORY SULFITE REDUCTASE SIRA"/>
    <property type="match status" value="1"/>
</dbReference>
<accession>A0A1W1XA35</accession>
<dbReference type="AlphaFoldDB" id="A0A1W1XA35"/>
<reference evidence="3 4" key="1">
    <citation type="submission" date="2017-04" db="EMBL/GenBank/DDBJ databases">
        <authorList>
            <person name="Afonso C.L."/>
            <person name="Miller P.J."/>
            <person name="Scott M.A."/>
            <person name="Spackman E."/>
            <person name="Goraichik I."/>
            <person name="Dimitrov K.M."/>
            <person name="Suarez D.L."/>
            <person name="Swayne D.E."/>
        </authorList>
    </citation>
    <scope>NUCLEOTIDE SEQUENCE [LARGE SCALE GENOMIC DNA]</scope>
    <source>
        <strain evidence="3 4">DSM 13146</strain>
    </source>
</reference>
<evidence type="ECO:0000313" key="4">
    <source>
        <dbReference type="Proteomes" id="UP000192783"/>
    </source>
</evidence>
<evidence type="ECO:0000256" key="1">
    <source>
        <dbReference type="ARBA" id="ARBA00022729"/>
    </source>
</evidence>
<dbReference type="OrthoDB" id="9814800at2"/>
<dbReference type="Pfam" id="PF13447">
    <property type="entry name" value="Multi-haem_cyto"/>
    <property type="match status" value="1"/>
</dbReference>
<proteinExistence type="predicted"/>
<dbReference type="InterPro" id="IPR036280">
    <property type="entry name" value="Multihaem_cyt_sf"/>
</dbReference>
<feature type="signal peptide" evidence="2">
    <location>
        <begin position="1"/>
        <end position="19"/>
    </location>
</feature>
<keyword evidence="4" id="KW-1185">Reference proteome</keyword>
<feature type="chain" id="PRO_5012506563" evidence="2">
    <location>
        <begin position="20"/>
        <end position="496"/>
    </location>
</feature>